<feature type="compositionally biased region" description="Basic residues" evidence="2">
    <location>
        <begin position="1335"/>
        <end position="1344"/>
    </location>
</feature>
<protein>
    <submittedName>
        <fullName evidence="4">IGDC4-like protein</fullName>
    </submittedName>
</protein>
<evidence type="ECO:0000313" key="4">
    <source>
        <dbReference type="EMBL" id="WAR25386.1"/>
    </source>
</evidence>
<feature type="compositionally biased region" description="Acidic residues" evidence="2">
    <location>
        <begin position="1290"/>
        <end position="1313"/>
    </location>
</feature>
<feature type="region of interest" description="Disordered" evidence="2">
    <location>
        <begin position="1182"/>
        <end position="1215"/>
    </location>
</feature>
<dbReference type="PANTHER" id="PTHR46708">
    <property type="entry name" value="TENASCIN"/>
    <property type="match status" value="1"/>
</dbReference>
<dbReference type="InterPro" id="IPR059177">
    <property type="entry name" value="GH29D-like_dom"/>
</dbReference>
<feature type="domain" description="Fibronectin type-III" evidence="3">
    <location>
        <begin position="2704"/>
        <end position="2796"/>
    </location>
</feature>
<feature type="region of interest" description="Disordered" evidence="2">
    <location>
        <begin position="1"/>
        <end position="57"/>
    </location>
</feature>
<dbReference type="Proteomes" id="UP001164746">
    <property type="component" value="Chromosome 14"/>
</dbReference>
<name>A0ABY7FXC5_MYAAR</name>
<dbReference type="InterPro" id="IPR008972">
    <property type="entry name" value="Cupredoxin"/>
</dbReference>
<evidence type="ECO:0000259" key="3">
    <source>
        <dbReference type="PROSITE" id="PS50853"/>
    </source>
</evidence>
<dbReference type="InterPro" id="IPR050991">
    <property type="entry name" value="ECM_Regulatory_Proteins"/>
</dbReference>
<dbReference type="PANTHER" id="PTHR46708:SF2">
    <property type="entry name" value="FIBRONECTIN TYPE-III DOMAIN-CONTAINING PROTEIN"/>
    <property type="match status" value="1"/>
</dbReference>
<feature type="domain" description="Fibronectin type-III" evidence="3">
    <location>
        <begin position="2504"/>
        <end position="2597"/>
    </location>
</feature>
<feature type="compositionally biased region" description="Low complexity" evidence="2">
    <location>
        <begin position="1111"/>
        <end position="1122"/>
    </location>
</feature>
<dbReference type="EMBL" id="CP111025">
    <property type="protein sequence ID" value="WAR25386.1"/>
    <property type="molecule type" value="Genomic_DNA"/>
</dbReference>
<feature type="compositionally biased region" description="Basic residues" evidence="2">
    <location>
        <begin position="1129"/>
        <end position="1139"/>
    </location>
</feature>
<feature type="region of interest" description="Disordered" evidence="2">
    <location>
        <begin position="1097"/>
        <end position="1169"/>
    </location>
</feature>
<evidence type="ECO:0000313" key="5">
    <source>
        <dbReference type="Proteomes" id="UP001164746"/>
    </source>
</evidence>
<dbReference type="SMART" id="SM00060">
    <property type="entry name" value="FN3"/>
    <property type="match status" value="12"/>
</dbReference>
<feature type="compositionally biased region" description="Polar residues" evidence="2">
    <location>
        <begin position="1250"/>
        <end position="1259"/>
    </location>
</feature>
<dbReference type="Gene3D" id="2.60.40.10">
    <property type="entry name" value="Immunoglobulins"/>
    <property type="match status" value="7"/>
</dbReference>
<feature type="compositionally biased region" description="Basic and acidic residues" evidence="2">
    <location>
        <begin position="1375"/>
        <end position="1387"/>
    </location>
</feature>
<feature type="region of interest" description="Disordered" evidence="2">
    <location>
        <begin position="392"/>
        <end position="411"/>
    </location>
</feature>
<gene>
    <name evidence="4" type="ORF">MAR_011090</name>
</gene>
<evidence type="ECO:0000256" key="1">
    <source>
        <dbReference type="ARBA" id="ARBA00022737"/>
    </source>
</evidence>
<feature type="region of interest" description="Disordered" evidence="2">
    <location>
        <begin position="1375"/>
        <end position="1401"/>
    </location>
</feature>
<keyword evidence="1" id="KW-0677">Repeat</keyword>
<organism evidence="4 5">
    <name type="scientific">Mya arenaria</name>
    <name type="common">Soft-shell clam</name>
    <dbReference type="NCBI Taxonomy" id="6604"/>
    <lineage>
        <taxon>Eukaryota</taxon>
        <taxon>Metazoa</taxon>
        <taxon>Spiralia</taxon>
        <taxon>Lophotrochozoa</taxon>
        <taxon>Mollusca</taxon>
        <taxon>Bivalvia</taxon>
        <taxon>Autobranchia</taxon>
        <taxon>Heteroconchia</taxon>
        <taxon>Euheterodonta</taxon>
        <taxon>Imparidentia</taxon>
        <taxon>Neoheterodontei</taxon>
        <taxon>Myida</taxon>
        <taxon>Myoidea</taxon>
        <taxon>Myidae</taxon>
        <taxon>Mya</taxon>
    </lineage>
</organism>
<feature type="domain" description="Fibronectin type-III" evidence="3">
    <location>
        <begin position="2142"/>
        <end position="2250"/>
    </location>
</feature>
<dbReference type="Gene3D" id="2.60.40.420">
    <property type="entry name" value="Cupredoxins - blue copper proteins"/>
    <property type="match status" value="3"/>
</dbReference>
<dbReference type="InterPro" id="IPR003961">
    <property type="entry name" value="FN3_dom"/>
</dbReference>
<dbReference type="Pfam" id="PF00041">
    <property type="entry name" value="fn3"/>
    <property type="match status" value="3"/>
</dbReference>
<feature type="region of interest" description="Disordered" evidence="2">
    <location>
        <begin position="1242"/>
        <end position="1358"/>
    </location>
</feature>
<feature type="domain" description="Fibronectin type-III" evidence="3">
    <location>
        <begin position="1676"/>
        <end position="1776"/>
    </location>
</feature>
<dbReference type="InterPro" id="IPR036116">
    <property type="entry name" value="FN3_sf"/>
</dbReference>
<evidence type="ECO:0000256" key="2">
    <source>
        <dbReference type="SAM" id="MobiDB-lite"/>
    </source>
</evidence>
<keyword evidence="5" id="KW-1185">Reference proteome</keyword>
<accession>A0ABY7FXC5</accession>
<dbReference type="CDD" id="cd00063">
    <property type="entry name" value="FN3"/>
    <property type="match status" value="6"/>
</dbReference>
<feature type="compositionally biased region" description="Polar residues" evidence="2">
    <location>
        <begin position="392"/>
        <end position="402"/>
    </location>
</feature>
<dbReference type="Pfam" id="PF13290">
    <property type="entry name" value="CHB_HEX_C_1"/>
    <property type="match status" value="1"/>
</dbReference>
<proteinExistence type="predicted"/>
<dbReference type="PROSITE" id="PS50853">
    <property type="entry name" value="FN3"/>
    <property type="match status" value="6"/>
</dbReference>
<sequence length="3370" mass="379235">MGTGASKDGEEIVDDYYVTQTRGGSARGSHSPRPRSDKRPPAQRSGNSMSRNVEPRGNVKVVTDSECFVCDPTQGMEEPIVGVTKNGFTAADVVIMEGQTVIFVWQEQADPVDIVQVIHDGDKLRPVIGGFSGNHSKTNGQYEQQFNMEGEYKFALIKWQWKNCTSPHSVQEVKYEMNAACFKRDPESSGNVKTVSGSYRHSFPRPGMYYFITEGRELGKVHYCVVHVRETQREYRVEIMDRAYQPMILLIEEGDRVWWSWDKAKCKKHHSVYEIEAPGMEHGDDDPYVPVKDGFRWTTPSKQGLLSHIFLKAGVYYFSDQNFQEAAEYVGTIIVKPKQKEHFVELTESGFNPDLVYAQTGDRIWWTWNGQACINQRKPQVFTIMESDSCLNPTSRKTSGKLNESGVRDDEDYQDPEVYKYMDEASLMLYTKVGLATTHFSTIGVYNYRIADSPSDFNTCSVIVNPGPKNHTIHLTDNGFEPKVITVRPNDRVWWVWQGGKKLHNIIQVSHQGDPIEKGFCSGAPRDAPSAFVHQFHSPGVFYFLSHSLPKIFGAIVVSTQPQVHEVHVGVDIKPDPVTIKINDIVCWIFRSLRMYDVERVNSIDQVVGNEMQNPTVAPRRCLSKAIMRTGVQHFFSKSFTKQKSGQNYIDDVKISSVLCDERFDNAVVRITKDGFHPAVYYIQKGQSVLWTWKGSQEEEHNVIHVKSPDSDEPLNVIHGPKSFNSGKPVGNNSFLYTFDEDGSYTVASQGAPGFYCTIVVMDVGMRVKEPHVDGSVTGGTVEPGTVVRLTCDTPGARIYYTADGSPAELHIDSVKQYKPDKGILLSKPGLRFIRAIAVKEGRINSHIFTSNRFWVSGDDEEDSYTSDSSEQQVAKPKSSACFTNPGTLEVFWDKPSSSHRGLVKGYQIYLNGVTYCDMFPPSNNSLCVSGMAGSRLYEIIVEVFGNKPECTTQKSNRLKLKCPLVTPDGGPVISLERTEKHDALAIVWMSIDSDQFPISGYLVFLNDKQCGARLVPDPESNRCKVVIGSCELEKPYKVYVVAVPEDSDEVLMSNVLEVSLPLDSSEIRLPVKEARIDEPELYLEYLEISQGSGYLPAMDTSSRLDESRISRGSQRSRTSRSFNESHHSPHSVRLHPALHARSPSPWDDTFGLSHKTPPPARRQATPTQDIVIHAPEHRPLLAKESRPPPVIFDASTGDEQRQRGAPEQSVEVEEQRYRELKKGHIRSRKINFIGYAKDQSIMTDDNEKSTQTSGQTPKRFQPRLNHDFIPPSLQEKGVSPRRRRTSIETESETETETDSDTESDTESETESGSDDHPSSMVVLDAQKPIAPHLQKQRKGKTPRTPKTPKSGREMETPRGRGVSIIREGRGYVEVEDDRSSESDRGYSHAPPAVSYEKPRKKRHNMAIIEVQDAVELDARRNELSMEEERQVAVPANTKDSMRQIDEGQFIRSDGEGILPAPSIMVESHGKTGLRVNWQLPRQPDPEYRLLLYVVNVVGTRFQGSINSDISFECNLVEKGKQVRGVQHCWNIQNGQRCSVDGLVPGLTYRLYVIANYTMLHGQQPCEIQTTSSVIYYTTVGPPRPPRIRVVSVDMHQALLEWDPPRMHEDLTLRGYQIYVDNKPLGNIRNKDTRQMMVNNLVPGKTLSIYVVAVTRQATQESDPSRVIHVTCPRKPPSIVVAQQPSYRPGTVLISWERPKGHTYATNEEDISLYGVYVDGKWYGEVKSNKLGNKHGYQFILNDLNPEQSYDISVKAISGFKRVDPDAQHVFSMSEGPMSNVINVMAPAAPKSPKLRLEGLTPEGIDVTWQVPQQHGDATISGYQMLKNGKLYGSIIPSEVNSLRIRDISLGEKVSLQLIALTDHPVGKVDGQKGGMEKTGEQGEHTDVFLGERYAGCRPGAKLVVHYTGLVCPPSQVWCERVTGHSALIVWNRDDEPKSHFIRPESYQVTWWPGDKPEDDINSDSTAEDHLLITNLRPATTYTVVVEARKMEKYKDIDEEVEAVGRETVSAFILTAKSDNLVLRTARPPDPPSNLGVNASTCSSLKMAWDPPLEHGVDVIDPHHVTVDAIPDATTTVIEGLREKTDYMVRITAITDEYFDRLPDRHRLKQMRSIPKDTILPADDSPWLPNASILTKTSGTEPPAALKITKASTSSLKLMWTPPIVYGSNKLQGVIVRWADIKYNKRKEDDDFVVASHVNLLPTEDTLTIDDLVPGNQYKIIVEAVVSVKTSLQKDDSDSGIEKYRRTAHIMSRPLYARTRAPTEPPILLITGYTQTTAQLYWEKPLLMSVVGKDAEGKPKYLRRYLEGYKLEINGKTYCHLGPASQSCQLTKCKPGKKYHVVLVALTCTESGKKERKRKYKGAYKNTNPQDMDYGLLLDDEDNLDASPSELIEITLPSNMDGYLNSLDAFFSHNEDRDNKTFGDVTAQWTTQGGEKSLLKQFNIVWYSHEDRVVQTKYVTTDFTKCTIPVTRLKAIYDIVVEPAYFTDTLPQQPQNIQIIIPGPPDPPEIFLKSSTPDEFVIEWGEPRLYGGVRVRGYQVYLNDKKAGNELSSTHRKAVIPCRPNRFYKVNLVALSANPEYSDSGKSNTLSINTSLHSPREGEEDMTFADDLDIPVKVTKVTETSISLDWSHFLETEEVGCYKIQWSSVAQPAEREVRLSNKDSNCVINKCLPGTTHFVRLLALDGDGQIKDRSKQLTVQTSAPPDAPCLALRACNFRYIAIQWDKPNMYGDALITGYKVYVNGIVESILNADQLSYTYTHGKWCQEYSFQVQALTAYDKMNSKPSEPLVIEWPGARAPALHRLPTHSSSNLRVGWEDPYLTDGVKIKHFRVCCVEEDTEKMVTSIGPVHPDTREAEFKHIKKGSYNIYLEVHLYGTSEIVNSDYIRLQPAPAPDAPKIAATVVGFDERRQIEKITCDLVNKRDRLIREVGHKLKQIGALTHPMRAEKDRGVIEAAHTLTRVEEILEDCFSALEHYTGQLIAHVSWQCPQSNRDLHLSGYNVLIDGKQYGNPMHEGVKTVRIKLGTEQPIYKLTMVSLTDKPSAASEESNSVDLLSEAFRPFSFYCYHSIHIKGKSYPDQGCCKYQDSIAYERQLAKKLANQGLLKKHVPPPSCSLLDVFEGDYKPLLQGHSRQCLPSQKVMSYFARFSRETGREYNYIAVACNTNGTPIANRKDLIHMITANGWREDGSIWHATSQCASSIYEATNHIWKNTTGGYIAWHGRYSAYDYGSFAAFMRHTFSEVTAIPCPVFNCDSCKNDTSIDEEAIETVLGFINNQTPFKNVTIKPRPQSAKSDDDVERIFLKRKPSPKHRKQKGKLSVNQRPYSAHSTTYAYLLKSPYMERQTPSPKTHKVLMRPASSKNVQVAYETL</sequence>
<dbReference type="SUPFAM" id="SSF49503">
    <property type="entry name" value="Cupredoxins"/>
    <property type="match status" value="3"/>
</dbReference>
<feature type="domain" description="Fibronectin type-III" evidence="3">
    <location>
        <begin position="1582"/>
        <end position="1675"/>
    </location>
</feature>
<reference evidence="4" key="1">
    <citation type="submission" date="2022-11" db="EMBL/GenBank/DDBJ databases">
        <title>Centuries of genome instability and evolution in soft-shell clam transmissible cancer (bioRxiv).</title>
        <authorList>
            <person name="Hart S.F.M."/>
            <person name="Yonemitsu M.A."/>
            <person name="Giersch R.M."/>
            <person name="Beal B.F."/>
            <person name="Arriagada G."/>
            <person name="Davis B.W."/>
            <person name="Ostrander E.A."/>
            <person name="Goff S.P."/>
            <person name="Metzger M.J."/>
        </authorList>
    </citation>
    <scope>NUCLEOTIDE SEQUENCE</scope>
    <source>
        <strain evidence="4">MELC-2E11</strain>
        <tissue evidence="4">Siphon/mantle</tissue>
    </source>
</reference>
<dbReference type="InterPro" id="IPR013783">
    <property type="entry name" value="Ig-like_fold"/>
</dbReference>
<feature type="domain" description="Fibronectin type-III" evidence="3">
    <location>
        <begin position="1913"/>
        <end position="2011"/>
    </location>
</feature>
<dbReference type="SUPFAM" id="SSF49265">
    <property type="entry name" value="Fibronectin type III"/>
    <property type="match status" value="8"/>
</dbReference>